<gene>
    <name evidence="2" type="ORF">FB556_2517</name>
</gene>
<evidence type="ECO:0000313" key="2">
    <source>
        <dbReference type="EMBL" id="TQL66038.1"/>
    </source>
</evidence>
<dbReference type="OrthoDB" id="1176146at2"/>
<feature type="transmembrane region" description="Helical" evidence="1">
    <location>
        <begin position="46"/>
        <end position="71"/>
    </location>
</feature>
<organism evidence="2 3">
    <name type="scientific">Enteractinococcus coprophilus</name>
    <dbReference type="NCBI Taxonomy" id="1027633"/>
    <lineage>
        <taxon>Bacteria</taxon>
        <taxon>Bacillati</taxon>
        <taxon>Actinomycetota</taxon>
        <taxon>Actinomycetes</taxon>
        <taxon>Micrococcales</taxon>
        <taxon>Micrococcaceae</taxon>
    </lineage>
</organism>
<dbReference type="AlphaFoldDB" id="A0A543A0D4"/>
<keyword evidence="3" id="KW-1185">Reference proteome</keyword>
<dbReference type="InterPro" id="IPR025495">
    <property type="entry name" value="DUF4386"/>
</dbReference>
<reference evidence="2 3" key="1">
    <citation type="submission" date="2019-06" db="EMBL/GenBank/DDBJ databases">
        <title>Sequencing the genomes of 1000 actinobacteria strains.</title>
        <authorList>
            <person name="Klenk H.-P."/>
        </authorList>
    </citation>
    <scope>NUCLEOTIDE SEQUENCE [LARGE SCALE GENOMIC DNA]</scope>
    <source>
        <strain evidence="2 3">DSM 24083</strain>
    </source>
</reference>
<name>A0A543A0D4_9MICC</name>
<keyword evidence="1" id="KW-1133">Transmembrane helix</keyword>
<evidence type="ECO:0000313" key="3">
    <source>
        <dbReference type="Proteomes" id="UP000319746"/>
    </source>
</evidence>
<accession>A0A543A0D4</accession>
<protein>
    <submittedName>
        <fullName evidence="2">Uncharacterized protein DUF4386</fullName>
    </submittedName>
</protein>
<dbReference type="Proteomes" id="UP000319746">
    <property type="component" value="Unassembled WGS sequence"/>
</dbReference>
<dbReference type="RefSeq" id="WP_141868149.1">
    <property type="nucleotide sequence ID" value="NZ_BAABAN010000017.1"/>
</dbReference>
<proteinExistence type="predicted"/>
<dbReference type="EMBL" id="VFOU01000004">
    <property type="protein sequence ID" value="TQL66038.1"/>
    <property type="molecule type" value="Genomic_DNA"/>
</dbReference>
<feature type="transmembrane region" description="Helical" evidence="1">
    <location>
        <begin position="83"/>
        <end position="105"/>
    </location>
</feature>
<feature type="transmembrane region" description="Helical" evidence="1">
    <location>
        <begin position="135"/>
        <end position="157"/>
    </location>
</feature>
<keyword evidence="1" id="KW-0472">Membrane</keyword>
<sequence length="233" mass="24693">MSPGRRAAVFAGILYLITHVTSVGARILYMPFLEDPSLATRAEPLLVFGMVLEVILAAAVVGTSVALYPLLRDKGPHLAIGYVGLRTLEAAVIGTGAAAMFAVILTDPGLNGSDGLGGEPILEVVDIALIQVVEAAFILGPGLICSFNTVVITTLLYRKRLVPRIIPMLGLIGGPLVFVWNVGLMLNIADASNAFAIFFVVPIFAWEISFAIYLIARGIRDSGTAHQEVPLRA</sequence>
<keyword evidence="1" id="KW-0812">Transmembrane</keyword>
<comment type="caution">
    <text evidence="2">The sequence shown here is derived from an EMBL/GenBank/DDBJ whole genome shotgun (WGS) entry which is preliminary data.</text>
</comment>
<dbReference type="Pfam" id="PF14329">
    <property type="entry name" value="DUF4386"/>
    <property type="match status" value="1"/>
</dbReference>
<feature type="transmembrane region" description="Helical" evidence="1">
    <location>
        <begin position="169"/>
        <end position="189"/>
    </location>
</feature>
<feature type="transmembrane region" description="Helical" evidence="1">
    <location>
        <begin position="195"/>
        <end position="216"/>
    </location>
</feature>
<evidence type="ECO:0000256" key="1">
    <source>
        <dbReference type="SAM" id="Phobius"/>
    </source>
</evidence>